<name>A0A1M4UNW4_LOKAT</name>
<dbReference type="PANTHER" id="PTHR37323">
    <property type="entry name" value="GCN5-RELATED N-ACETYLTRANSFERASE"/>
    <property type="match status" value="1"/>
</dbReference>
<keyword evidence="3 11" id="KW-0808">Transferase</keyword>
<dbReference type="Proteomes" id="UP000183987">
    <property type="component" value="Unassembled WGS sequence"/>
</dbReference>
<evidence type="ECO:0000256" key="4">
    <source>
        <dbReference type="ARBA" id="ARBA00023098"/>
    </source>
</evidence>
<reference evidence="12" key="1">
    <citation type="submission" date="2016-11" db="EMBL/GenBank/DDBJ databases">
        <authorList>
            <person name="Varghese N."/>
            <person name="Submissions S."/>
        </authorList>
    </citation>
    <scope>NUCLEOTIDE SEQUENCE [LARGE SCALE GENOMIC DNA]</scope>
    <source>
        <strain evidence="12">DSM 29326</strain>
    </source>
</reference>
<dbReference type="PANTHER" id="PTHR37323:SF1">
    <property type="entry name" value="L-ORNITHINE N(ALPHA)-ACYLTRANSFERASE"/>
    <property type="match status" value="1"/>
</dbReference>
<dbReference type="InterPro" id="IPR016181">
    <property type="entry name" value="Acyl_CoA_acyltransferase"/>
</dbReference>
<comment type="catalytic activity">
    <reaction evidence="10">
        <text>a (3R)-hydroxyacyl-[ACP] + L-ornithine = a lyso-ornithine lipid + holo-[ACP] + H(+)</text>
        <dbReference type="Rhea" id="RHEA:20633"/>
        <dbReference type="Rhea" id="RHEA-COMP:9685"/>
        <dbReference type="Rhea" id="RHEA-COMP:9945"/>
        <dbReference type="ChEBI" id="CHEBI:15378"/>
        <dbReference type="ChEBI" id="CHEBI:46911"/>
        <dbReference type="ChEBI" id="CHEBI:64479"/>
        <dbReference type="ChEBI" id="CHEBI:78827"/>
        <dbReference type="ChEBI" id="CHEBI:138482"/>
        <dbReference type="EC" id="2.3.2.30"/>
    </reaction>
    <physiologicalReaction direction="left-to-right" evidence="10">
        <dbReference type="Rhea" id="RHEA:20634"/>
    </physiologicalReaction>
</comment>
<protein>
    <recommendedName>
        <fullName evidence="8">L-ornithine N(alpha)-acyltransferase</fullName>
        <ecNumber evidence="7">2.3.2.30</ecNumber>
    </recommendedName>
</protein>
<dbReference type="AlphaFoldDB" id="A0A1M4UNW4"/>
<evidence type="ECO:0000256" key="5">
    <source>
        <dbReference type="ARBA" id="ARBA00023315"/>
    </source>
</evidence>
<evidence type="ECO:0000256" key="7">
    <source>
        <dbReference type="ARBA" id="ARBA00039058"/>
    </source>
</evidence>
<keyword evidence="5 11" id="KW-0012">Acyltransferase</keyword>
<dbReference type="STRING" id="366533.SAMN05444339_101799"/>
<evidence type="ECO:0000256" key="8">
    <source>
        <dbReference type="ARBA" id="ARBA00039866"/>
    </source>
</evidence>
<dbReference type="Pfam" id="PF13444">
    <property type="entry name" value="Acetyltransf_5"/>
    <property type="match status" value="1"/>
</dbReference>
<accession>A0A1M4UNW4</accession>
<comment type="similarity">
    <text evidence="6">Belongs to the acetyltransferase family. OlsB subfamily.</text>
</comment>
<dbReference type="Gene3D" id="3.40.630.30">
    <property type="match status" value="1"/>
</dbReference>
<sequence length="259" mass="27239">MTHVAMTQALPQFRTRLASSPADLHAAQHLRYRVFVDELGAAGPHVDHCTATEADAFDAHSDHLMLEDLSRPRDQVVGVYRVMTAAQARDAGGFSAAAEFDLAPLLTSGRPLLELGRSCLLPDYRGGPAMMHLFAGLARHAANTSGVLLFGLASFHGTDAGALAAPLAYLRQHHLAPVELRARPRGPGAVPLPTGGAPDRKAALRAVPPLIKAYLRLGGVVGDGACIDAGFNTTDVCMILDTAAMTGEQRARFAPGRAG</sequence>
<evidence type="ECO:0000256" key="2">
    <source>
        <dbReference type="ARBA" id="ARBA00022516"/>
    </source>
</evidence>
<dbReference type="GO" id="GO:0043810">
    <property type="term" value="F:ornithine-acyl [acyl carrier protein] N-acyltransferase activity"/>
    <property type="evidence" value="ECO:0007669"/>
    <property type="project" value="UniProtKB-EC"/>
</dbReference>
<proteinExistence type="inferred from homology"/>
<dbReference type="InterPro" id="IPR052351">
    <property type="entry name" value="Ornithine_N-alpha-AT"/>
</dbReference>
<evidence type="ECO:0000313" key="11">
    <source>
        <dbReference type="EMBL" id="SHE58345.1"/>
    </source>
</evidence>
<gene>
    <name evidence="11" type="ORF">SAMN05444339_101799</name>
</gene>
<dbReference type="EMBL" id="FQUE01000001">
    <property type="protein sequence ID" value="SHE58345.1"/>
    <property type="molecule type" value="Genomic_DNA"/>
</dbReference>
<dbReference type="GO" id="GO:0006629">
    <property type="term" value="P:lipid metabolic process"/>
    <property type="evidence" value="ECO:0007669"/>
    <property type="project" value="UniProtKB-KW"/>
</dbReference>
<evidence type="ECO:0000256" key="6">
    <source>
        <dbReference type="ARBA" id="ARBA00038095"/>
    </source>
</evidence>
<comment type="pathway">
    <text evidence="1">Lipid metabolism.</text>
</comment>
<evidence type="ECO:0000256" key="3">
    <source>
        <dbReference type="ARBA" id="ARBA00022679"/>
    </source>
</evidence>
<evidence type="ECO:0000256" key="9">
    <source>
        <dbReference type="ARBA" id="ARBA00045724"/>
    </source>
</evidence>
<dbReference type="SUPFAM" id="SSF55729">
    <property type="entry name" value="Acyl-CoA N-acyltransferases (Nat)"/>
    <property type="match status" value="1"/>
</dbReference>
<evidence type="ECO:0000313" key="12">
    <source>
        <dbReference type="Proteomes" id="UP000183987"/>
    </source>
</evidence>
<evidence type="ECO:0000256" key="10">
    <source>
        <dbReference type="ARBA" id="ARBA00047785"/>
    </source>
</evidence>
<comment type="function">
    <text evidence="9">Catalyzes the first step in the biosynthesis of ornithine lipids, which are phosphorus-free membrane lipids. Catalyzes the 3-hydroxyacyl-acyl carrier protein-dependent acylation of ornithine to form lyso-ornithine lipid (LOL).</text>
</comment>
<organism evidence="11 12">
    <name type="scientific">Loktanella atrilutea</name>
    <dbReference type="NCBI Taxonomy" id="366533"/>
    <lineage>
        <taxon>Bacteria</taxon>
        <taxon>Pseudomonadati</taxon>
        <taxon>Pseudomonadota</taxon>
        <taxon>Alphaproteobacteria</taxon>
        <taxon>Rhodobacterales</taxon>
        <taxon>Roseobacteraceae</taxon>
        <taxon>Loktanella</taxon>
    </lineage>
</organism>
<keyword evidence="4" id="KW-0443">Lipid metabolism</keyword>
<dbReference type="EC" id="2.3.2.30" evidence="7"/>
<keyword evidence="2" id="KW-0444">Lipid biosynthesis</keyword>
<keyword evidence="12" id="KW-1185">Reference proteome</keyword>
<evidence type="ECO:0000256" key="1">
    <source>
        <dbReference type="ARBA" id="ARBA00005189"/>
    </source>
</evidence>